<dbReference type="InterPro" id="IPR000719">
    <property type="entry name" value="Prot_kinase_dom"/>
</dbReference>
<feature type="region of interest" description="Disordered" evidence="12">
    <location>
        <begin position="20"/>
        <end position="45"/>
    </location>
</feature>
<feature type="compositionally biased region" description="Pro residues" evidence="12">
    <location>
        <begin position="31"/>
        <end position="41"/>
    </location>
</feature>
<keyword evidence="2" id="KW-0723">Serine/threonine-protein kinase</keyword>
<feature type="binding site" evidence="11">
    <location>
        <position position="612"/>
    </location>
    <ligand>
        <name>ATP</name>
        <dbReference type="ChEBI" id="CHEBI:30616"/>
    </ligand>
</feature>
<dbReference type="AlphaFoldDB" id="A0A7S3GB49"/>
<evidence type="ECO:0000256" key="12">
    <source>
        <dbReference type="SAM" id="MobiDB-lite"/>
    </source>
</evidence>
<feature type="transmembrane region" description="Helical" evidence="13">
    <location>
        <begin position="488"/>
        <end position="511"/>
    </location>
</feature>
<gene>
    <name evidence="16" type="ORF">PBIL07802_LOCUS23886</name>
</gene>
<dbReference type="InterPro" id="IPR008271">
    <property type="entry name" value="Ser/Thr_kinase_AS"/>
</dbReference>
<evidence type="ECO:0008006" key="17">
    <source>
        <dbReference type="Google" id="ProtNLM"/>
    </source>
</evidence>
<dbReference type="Gene3D" id="1.20.120.350">
    <property type="entry name" value="Voltage-gated potassium channels. Chain C"/>
    <property type="match status" value="1"/>
</dbReference>
<evidence type="ECO:0000259" key="14">
    <source>
        <dbReference type="PROSITE" id="PS50011"/>
    </source>
</evidence>
<feature type="transmembrane region" description="Helical" evidence="13">
    <location>
        <begin position="142"/>
        <end position="162"/>
    </location>
</feature>
<keyword evidence="5 13" id="KW-0812">Transmembrane</keyword>
<dbReference type="PROSITE" id="PS00108">
    <property type="entry name" value="PROTEIN_KINASE_ST"/>
    <property type="match status" value="1"/>
</dbReference>
<evidence type="ECO:0000256" key="7">
    <source>
        <dbReference type="ARBA" id="ARBA00022777"/>
    </source>
</evidence>
<evidence type="ECO:0000256" key="5">
    <source>
        <dbReference type="ARBA" id="ARBA00022692"/>
    </source>
</evidence>
<dbReference type="SUPFAM" id="SSF56112">
    <property type="entry name" value="Protein kinase-like (PK-like)"/>
    <property type="match status" value="1"/>
</dbReference>
<evidence type="ECO:0000256" key="6">
    <source>
        <dbReference type="ARBA" id="ARBA00022741"/>
    </source>
</evidence>
<protein>
    <recommendedName>
        <fullName evidence="17">cGMP-dependent protein kinase</fullName>
    </recommendedName>
</protein>
<reference evidence="16" key="1">
    <citation type="submission" date="2021-01" db="EMBL/GenBank/DDBJ databases">
        <authorList>
            <person name="Corre E."/>
            <person name="Pelletier E."/>
            <person name="Niang G."/>
            <person name="Scheremetjew M."/>
            <person name="Finn R."/>
            <person name="Kale V."/>
            <person name="Holt S."/>
            <person name="Cochrane G."/>
            <person name="Meng A."/>
            <person name="Brown T."/>
            <person name="Cohen L."/>
        </authorList>
    </citation>
    <scope>NUCLEOTIDE SEQUENCE</scope>
    <source>
        <strain evidence="16">NIES-2562</strain>
    </source>
</reference>
<evidence type="ECO:0000313" key="16">
    <source>
        <dbReference type="EMBL" id="CAE0261593.1"/>
    </source>
</evidence>
<feature type="domain" description="Protein kinase" evidence="14">
    <location>
        <begin position="583"/>
        <end position="851"/>
    </location>
</feature>
<dbReference type="InterPro" id="IPR027359">
    <property type="entry name" value="Volt_channel_dom_sf"/>
</dbReference>
<dbReference type="GO" id="GO:0016020">
    <property type="term" value="C:membrane"/>
    <property type="evidence" value="ECO:0007669"/>
    <property type="project" value="UniProtKB-SubCell"/>
</dbReference>
<dbReference type="Gene3D" id="3.30.200.20">
    <property type="entry name" value="Phosphorylase Kinase, domain 1"/>
    <property type="match status" value="1"/>
</dbReference>
<dbReference type="InterPro" id="IPR011009">
    <property type="entry name" value="Kinase-like_dom_sf"/>
</dbReference>
<dbReference type="SMART" id="SM00220">
    <property type="entry name" value="S_TKc"/>
    <property type="match status" value="1"/>
</dbReference>
<name>A0A7S3GB49_9EUKA</name>
<sequence>MGVSQFLNSSEIINRSAVVRRGKDGTGVQQPLPPATPPPPIAYTDENRRAIGSRSANADDIELGDISVTATKVDKEPSFPHIAGGRSAENRMKGLKSTIVKEKYEEEQKAKMDKERRRMRDRGLCLAPQHAKKVDKFLDSSPVVITLLFFTIFALFGADVRVLLPPSVDTPFDVLTLVAMVVFLVEMVLALIVRPSYRCSILLLFDLIAFVSLALDLSWVAEGLYEALEGGATDETLAGLTIGRAGRAARLGARTSRFTRLLRLSRLLRTLRVLRIVRIFKFYDLYRARERAKKSSMEAEAVKMEVRGGMEDSSKAGTVETIIEEEEEENKLNAELDDMPSSAWELLKEKTTRKIVFLVLITVIVTPILDYQGETNGSISAELQVLHLLWLDNSSLLLPALSTFSETAAFNESVVYFRIGDDVIVNSEDIAFVNDSRVVLSANSTLRATEYLAFWSSASGSDNVSSTVLSVNGSIVVVSTADEVKTGALFGIGLTLFVIFILGLGAFLFVYDLRRLFHRPIQRLTFLLWQITGNNVLRPGEAEMGDILDFMVTFLLDHAGIETKDVSTEEQRKRLEHFQLDDFTVIKTLGRGSFGKVQLVRHKDFGIFFALKTLDKMHMEDAGLMEYVYNEIRVLKILDHPFIIRMFGFIDSPTKIHFLFETAMGGEMKFQLERHRCLPNDVARFYAACVILALEYMHSKGVVYRDLKPENLMFDKDGYLKVVDFGLSKDIRSRTYTVCGTPEFLAPEILRQEGYGMAVDSWSLGILIYQLLVGFTPFSHLREPDDVFRLILRGQDTFLVFPKRKKSAAEAKEGQAVKSVSLHAEDLIRRLLHDDPSKRPSFDGIKKHRWFKGMNWEDLEQKKVRPPFVPRLDSESDMKYFEDFGEEQQEEI</sequence>
<evidence type="ECO:0000259" key="15">
    <source>
        <dbReference type="PROSITE" id="PS51285"/>
    </source>
</evidence>
<dbReference type="InterPro" id="IPR000961">
    <property type="entry name" value="AGC-kinase_C"/>
</dbReference>
<dbReference type="PANTHER" id="PTHR24353">
    <property type="entry name" value="CYCLIC NUCLEOTIDE-DEPENDENT PROTEIN KINASE"/>
    <property type="match status" value="1"/>
</dbReference>
<evidence type="ECO:0000256" key="9">
    <source>
        <dbReference type="ARBA" id="ARBA00022989"/>
    </source>
</evidence>
<evidence type="ECO:0000256" key="3">
    <source>
        <dbReference type="ARBA" id="ARBA00022553"/>
    </source>
</evidence>
<keyword evidence="8 11" id="KW-0067">ATP-binding</keyword>
<dbReference type="GO" id="GO:0005524">
    <property type="term" value="F:ATP binding"/>
    <property type="evidence" value="ECO:0007669"/>
    <property type="project" value="UniProtKB-UniRule"/>
</dbReference>
<dbReference type="PROSITE" id="PS50011">
    <property type="entry name" value="PROTEIN_KINASE_DOM"/>
    <property type="match status" value="1"/>
</dbReference>
<dbReference type="Gene3D" id="1.10.510.10">
    <property type="entry name" value="Transferase(Phosphotransferase) domain 1"/>
    <property type="match status" value="1"/>
</dbReference>
<evidence type="ECO:0000256" key="2">
    <source>
        <dbReference type="ARBA" id="ARBA00022527"/>
    </source>
</evidence>
<keyword evidence="6 11" id="KW-0547">Nucleotide-binding</keyword>
<feature type="domain" description="AGC-kinase C-terminal" evidence="15">
    <location>
        <begin position="852"/>
        <end position="892"/>
    </location>
</feature>
<dbReference type="FunFam" id="1.10.510.10:FF:000048">
    <property type="entry name" value="Protein kinase C"/>
    <property type="match status" value="1"/>
</dbReference>
<keyword evidence="7" id="KW-0418">Kinase</keyword>
<evidence type="ECO:0000256" key="11">
    <source>
        <dbReference type="PROSITE-ProRule" id="PRU10141"/>
    </source>
</evidence>
<evidence type="ECO:0000256" key="4">
    <source>
        <dbReference type="ARBA" id="ARBA00022679"/>
    </source>
</evidence>
<keyword evidence="9 13" id="KW-1133">Transmembrane helix</keyword>
<keyword evidence="10 13" id="KW-0472">Membrane</keyword>
<proteinExistence type="predicted"/>
<evidence type="ECO:0000256" key="13">
    <source>
        <dbReference type="SAM" id="Phobius"/>
    </source>
</evidence>
<dbReference type="GO" id="GO:0004674">
    <property type="term" value="F:protein serine/threonine kinase activity"/>
    <property type="evidence" value="ECO:0007669"/>
    <property type="project" value="UniProtKB-KW"/>
</dbReference>
<keyword evidence="4" id="KW-0808">Transferase</keyword>
<dbReference type="EMBL" id="HBIB01036726">
    <property type="protein sequence ID" value="CAE0261593.1"/>
    <property type="molecule type" value="Transcribed_RNA"/>
</dbReference>
<dbReference type="PROSITE" id="PS00107">
    <property type="entry name" value="PROTEIN_KINASE_ATP"/>
    <property type="match status" value="1"/>
</dbReference>
<organism evidence="16">
    <name type="scientific">Palpitomonas bilix</name>
    <dbReference type="NCBI Taxonomy" id="652834"/>
    <lineage>
        <taxon>Eukaryota</taxon>
        <taxon>Eukaryota incertae sedis</taxon>
    </lineage>
</organism>
<evidence type="ECO:0000256" key="1">
    <source>
        <dbReference type="ARBA" id="ARBA00004141"/>
    </source>
</evidence>
<keyword evidence="3" id="KW-0597">Phosphoprotein</keyword>
<comment type="subcellular location">
    <subcellularLocation>
        <location evidence="1">Membrane</location>
        <topology evidence="1">Multi-pass membrane protein</topology>
    </subcellularLocation>
</comment>
<evidence type="ECO:0000256" key="10">
    <source>
        <dbReference type="ARBA" id="ARBA00023136"/>
    </source>
</evidence>
<feature type="transmembrane region" description="Helical" evidence="13">
    <location>
        <begin position="174"/>
        <end position="193"/>
    </location>
</feature>
<dbReference type="Pfam" id="PF00069">
    <property type="entry name" value="Pkinase"/>
    <property type="match status" value="1"/>
</dbReference>
<dbReference type="PROSITE" id="PS51285">
    <property type="entry name" value="AGC_KINASE_CTER"/>
    <property type="match status" value="1"/>
</dbReference>
<dbReference type="InterPro" id="IPR017441">
    <property type="entry name" value="Protein_kinase_ATP_BS"/>
</dbReference>
<dbReference type="FunFam" id="3.30.200.20:FF:000042">
    <property type="entry name" value="Aurora kinase A"/>
    <property type="match status" value="1"/>
</dbReference>
<accession>A0A7S3GB49</accession>
<evidence type="ECO:0000256" key="8">
    <source>
        <dbReference type="ARBA" id="ARBA00022840"/>
    </source>
</evidence>